<dbReference type="EMBL" id="QEAP01000051">
    <property type="protein sequence ID" value="TPX76311.1"/>
    <property type="molecule type" value="Genomic_DNA"/>
</dbReference>
<dbReference type="GO" id="GO:0140359">
    <property type="term" value="F:ABC-type transporter activity"/>
    <property type="evidence" value="ECO:0007669"/>
    <property type="project" value="InterPro"/>
</dbReference>
<evidence type="ECO:0000256" key="11">
    <source>
        <dbReference type="SAM" id="Phobius"/>
    </source>
</evidence>
<dbReference type="InterPro" id="IPR003593">
    <property type="entry name" value="AAA+_ATPase"/>
</dbReference>
<dbReference type="CDD" id="cd03250">
    <property type="entry name" value="ABCC_MRP_domain1"/>
    <property type="match status" value="1"/>
</dbReference>
<dbReference type="CDD" id="cd18579">
    <property type="entry name" value="ABC_6TM_ABCC_D1"/>
    <property type="match status" value="1"/>
</dbReference>
<feature type="domain" description="ABC transmembrane type-1" evidence="13">
    <location>
        <begin position="94"/>
        <end position="361"/>
    </location>
</feature>
<dbReference type="FunFam" id="1.20.1560.10:FF:000013">
    <property type="entry name" value="ABC transporter C family member 2"/>
    <property type="match status" value="1"/>
</dbReference>
<dbReference type="Pfam" id="PF00664">
    <property type="entry name" value="ABC_membrane"/>
    <property type="match status" value="2"/>
</dbReference>
<dbReference type="GO" id="GO:0005524">
    <property type="term" value="F:ATP binding"/>
    <property type="evidence" value="ECO:0007669"/>
    <property type="project" value="UniProtKB-KW"/>
</dbReference>
<keyword evidence="15" id="KW-1185">Reference proteome</keyword>
<evidence type="ECO:0000256" key="4">
    <source>
        <dbReference type="ARBA" id="ARBA00022692"/>
    </source>
</evidence>
<evidence type="ECO:0000256" key="8">
    <source>
        <dbReference type="ARBA" id="ARBA00022989"/>
    </source>
</evidence>
<feature type="transmembrane region" description="Helical" evidence="11">
    <location>
        <begin position="851"/>
        <end position="884"/>
    </location>
</feature>
<feature type="transmembrane region" description="Helical" evidence="11">
    <location>
        <begin position="732"/>
        <end position="751"/>
    </location>
</feature>
<keyword evidence="3" id="KW-0813">Transport</keyword>
<dbReference type="InterPro" id="IPR036640">
    <property type="entry name" value="ABC1_TM_sf"/>
</dbReference>
<dbReference type="SMART" id="SM00382">
    <property type="entry name" value="AAA"/>
    <property type="match status" value="2"/>
</dbReference>
<feature type="transmembrane region" description="Helical" evidence="11">
    <location>
        <begin position="772"/>
        <end position="795"/>
    </location>
</feature>
<organism evidence="14 15">
    <name type="scientific">Chytriomyces confervae</name>
    <dbReference type="NCBI Taxonomy" id="246404"/>
    <lineage>
        <taxon>Eukaryota</taxon>
        <taxon>Fungi</taxon>
        <taxon>Fungi incertae sedis</taxon>
        <taxon>Chytridiomycota</taxon>
        <taxon>Chytridiomycota incertae sedis</taxon>
        <taxon>Chytridiomycetes</taxon>
        <taxon>Chytridiales</taxon>
        <taxon>Chytriomycetaceae</taxon>
        <taxon>Chytriomyces</taxon>
    </lineage>
</organism>
<evidence type="ECO:0008006" key="16">
    <source>
        <dbReference type="Google" id="ProtNLM"/>
    </source>
</evidence>
<sequence>MATPKAATARRFQRRQDASFLSRWTYSYVNETISRGMKKQFDGDDWPLNCDEDDAETLSKDLLDAWDKEVARIGGDRASLAWVTMKVHWKLISVATFFFLLEEAVLLVSASFLSKLLIWFASSSTDLTPGFTYAAVLSVCAVTVAVMHHISWWFTNRLGVQLRLAFVAAIYKKCMRLSVSHTSSSGYIVNLVANDVARFEEASNFFLFIAIGPVLLFVVTALIYNQIGNAAFVASGATLLVIPIQGYVSRLFGVYRRAVVAPRDARLKYISDMLNGIMMVKLYAWEKPLMANVDELRQEEIGSMRKANTLRAINLSFYQMFSCLIELFAFGSYHLMGGVLTPSKVFTTVVLLQSLKWNMGFRFPTGLQFTIESLVSFRRIQKFLLLTEIEHLAPDNSKDEVSSDAVISLKSVSFSWPMSPLTGSEFETSDKMPTGEDADKAHGVRSILSDISFDMKEGQMIVVIGPVGSGKSSLLNGILREMECHSGSLHTRKNLRIAYAGQSAWILSGTVQENILFGSAYDATKLATVIAACALTRDLELFEHGIDTLVGERGVTLSGGQRARLALARACYADADLVLLDDPLSAVDAKVGKHLFTQCINGLLKDKARILVTHQLQYVIESERVLLLETGRIAAFGSYEEVMNTSSSFSVIMKEFAENRDFDKDAEDNLEDAISPVKKAESSKTLMPEAQAGSKSDETAMQTSPGFVKEEAAKGSVSLSVYFDYFRAGSSWVSVTVLVTSLIGGQILLIMTDWWVGQWSSQSADAQRDAKWGSVFVSLAVVTITIVVGRSLLFFQLCVNSSLSLSRQVVKSVFGAEMRFFIENPAGRIMNRVSSDLNRVDENLPWTLFDFAVVVLSATSTIILTAVVLPIILVIIPVMGYVFWKLRVQYVTTSRQVKREEAITRSPVYATIPATLEGLSTVRAFGAQNRFLAKFVELQNDNTRIGVLYLSIGRWLGLRLDFISALFLTVVVFTTVGVSNWGPLQLSGANVGLILTYSLNLVGSLQWAFRQSAEAENLMTSTERVLEYTRIPAEREPMAPTTPPKGWPSAGEISFKNVSLSYPPSDKKVLQDISVKIPAGSTVGIVGRTGAGKSSLLQALFRLVAPDGEVTIDGINTSELPLATLRSSISIIPQDPFCFRGTLRFNLDPTGKHTDAGLWSVLEAVQLKKMVDTLPGKLDCFISENGGNWSVGERQLLCLARAILRSSRVFVMDEATSAVDLNTDALIGKVLRDKGGVFYGATTLTIAHRLNTIIDYDYVMVLDGGKLVEFGEPATLLEKSVETEDAFFSRLVSETGEDSQRVLTKLAQDAAKTRTQS</sequence>
<keyword evidence="7" id="KW-0067">ATP-binding</keyword>
<comment type="caution">
    <text evidence="14">The sequence shown here is derived from an EMBL/GenBank/DDBJ whole genome shotgun (WGS) entry which is preliminary data.</text>
</comment>
<dbReference type="GO" id="GO:0016887">
    <property type="term" value="F:ATP hydrolysis activity"/>
    <property type="evidence" value="ECO:0007669"/>
    <property type="project" value="InterPro"/>
</dbReference>
<evidence type="ECO:0000259" key="12">
    <source>
        <dbReference type="PROSITE" id="PS50893"/>
    </source>
</evidence>
<keyword evidence="5" id="KW-0677">Repeat</keyword>
<feature type="transmembrane region" description="Helical" evidence="11">
    <location>
        <begin position="230"/>
        <end position="248"/>
    </location>
</feature>
<evidence type="ECO:0000256" key="6">
    <source>
        <dbReference type="ARBA" id="ARBA00022741"/>
    </source>
</evidence>
<comment type="subcellular location">
    <subcellularLocation>
        <location evidence="1">Membrane</location>
        <topology evidence="1">Multi-pass membrane protein</topology>
    </subcellularLocation>
</comment>
<dbReference type="Gene3D" id="3.40.50.300">
    <property type="entry name" value="P-loop containing nucleotide triphosphate hydrolases"/>
    <property type="match status" value="2"/>
</dbReference>
<feature type="transmembrane region" description="Helical" evidence="11">
    <location>
        <begin position="205"/>
        <end position="224"/>
    </location>
</feature>
<dbReference type="STRING" id="246404.A0A507FIP2"/>
<dbReference type="InterPro" id="IPR050173">
    <property type="entry name" value="ABC_transporter_C-like"/>
</dbReference>
<evidence type="ECO:0000256" key="9">
    <source>
        <dbReference type="ARBA" id="ARBA00023136"/>
    </source>
</evidence>
<evidence type="ECO:0000256" key="7">
    <source>
        <dbReference type="ARBA" id="ARBA00022840"/>
    </source>
</evidence>
<evidence type="ECO:0000256" key="2">
    <source>
        <dbReference type="ARBA" id="ARBA00009726"/>
    </source>
</evidence>
<feature type="domain" description="ABC transporter" evidence="12">
    <location>
        <begin position="433"/>
        <end position="655"/>
    </location>
</feature>
<dbReference type="PANTHER" id="PTHR24223:SF456">
    <property type="entry name" value="MULTIDRUG RESISTANCE-ASSOCIATED PROTEIN LETHAL(2)03659"/>
    <property type="match status" value="1"/>
</dbReference>
<feature type="transmembrane region" description="Helical" evidence="11">
    <location>
        <begin position="91"/>
        <end position="113"/>
    </location>
</feature>
<dbReference type="Gene3D" id="1.20.1560.10">
    <property type="entry name" value="ABC transporter type 1, transmembrane domain"/>
    <property type="match status" value="2"/>
</dbReference>
<dbReference type="InterPro" id="IPR027417">
    <property type="entry name" value="P-loop_NTPase"/>
</dbReference>
<dbReference type="CDD" id="cd03244">
    <property type="entry name" value="ABCC_MRP_domain2"/>
    <property type="match status" value="1"/>
</dbReference>
<dbReference type="InterPro" id="IPR044726">
    <property type="entry name" value="ABCC_6TM_D2"/>
</dbReference>
<dbReference type="InterPro" id="IPR011527">
    <property type="entry name" value="ABC1_TM_dom"/>
</dbReference>
<feature type="transmembrane region" description="Helical" evidence="11">
    <location>
        <begin position="962"/>
        <end position="982"/>
    </location>
</feature>
<feature type="transmembrane region" description="Helical" evidence="11">
    <location>
        <begin position="315"/>
        <end position="336"/>
    </location>
</feature>
<evidence type="ECO:0000256" key="5">
    <source>
        <dbReference type="ARBA" id="ARBA00022737"/>
    </source>
</evidence>
<keyword evidence="9 11" id="KW-0472">Membrane</keyword>
<proteinExistence type="inferred from homology"/>
<dbReference type="InterPro" id="IPR044746">
    <property type="entry name" value="ABCC_6TM_D1"/>
</dbReference>
<comment type="similarity">
    <text evidence="2">Belongs to the ABC transporter superfamily. ABCC family. Conjugate transporter (TC 3.A.1.208) subfamily.</text>
</comment>
<name>A0A507FIP2_9FUNG</name>
<keyword evidence="8 11" id="KW-1133">Transmembrane helix</keyword>
<reference evidence="14 15" key="1">
    <citation type="journal article" date="2019" name="Sci. Rep.">
        <title>Comparative genomics of chytrid fungi reveal insights into the obligate biotrophic and pathogenic lifestyle of Synchytrium endobioticum.</title>
        <authorList>
            <person name="van de Vossenberg B.T.L.H."/>
            <person name="Warris S."/>
            <person name="Nguyen H.D.T."/>
            <person name="van Gent-Pelzer M.P.E."/>
            <person name="Joly D.L."/>
            <person name="van de Geest H.C."/>
            <person name="Bonants P.J.M."/>
            <person name="Smith D.S."/>
            <person name="Levesque C.A."/>
            <person name="van der Lee T.A.J."/>
        </authorList>
    </citation>
    <scope>NUCLEOTIDE SEQUENCE [LARGE SCALE GENOMIC DNA]</scope>
    <source>
        <strain evidence="14 15">CBS 675.73</strain>
    </source>
</reference>
<keyword evidence="4 11" id="KW-0812">Transmembrane</keyword>
<feature type="region of interest" description="Disordered" evidence="10">
    <location>
        <begin position="678"/>
        <end position="701"/>
    </location>
</feature>
<keyword evidence="6" id="KW-0547">Nucleotide-binding</keyword>
<dbReference type="PROSITE" id="PS50929">
    <property type="entry name" value="ABC_TM1F"/>
    <property type="match status" value="2"/>
</dbReference>
<feature type="domain" description="ABC transporter" evidence="12">
    <location>
        <begin position="1053"/>
        <end position="1289"/>
    </location>
</feature>
<evidence type="ECO:0000259" key="13">
    <source>
        <dbReference type="PROSITE" id="PS50929"/>
    </source>
</evidence>
<evidence type="ECO:0000313" key="14">
    <source>
        <dbReference type="EMBL" id="TPX76311.1"/>
    </source>
</evidence>
<dbReference type="OrthoDB" id="6500128at2759"/>
<feature type="transmembrane region" description="Helical" evidence="11">
    <location>
        <begin position="133"/>
        <end position="154"/>
    </location>
</feature>
<evidence type="ECO:0000256" key="1">
    <source>
        <dbReference type="ARBA" id="ARBA00004141"/>
    </source>
</evidence>
<gene>
    <name evidence="14" type="ORF">CcCBS67573_g02441</name>
</gene>
<dbReference type="Proteomes" id="UP000320333">
    <property type="component" value="Unassembled WGS sequence"/>
</dbReference>
<dbReference type="InterPro" id="IPR003439">
    <property type="entry name" value="ABC_transporter-like_ATP-bd"/>
</dbReference>
<protein>
    <recommendedName>
        <fullName evidence="16">P-loop containing nucleoside triphosphate hydrolase protein</fullName>
    </recommendedName>
</protein>
<feature type="domain" description="ABC transmembrane type-1" evidence="13">
    <location>
        <begin position="737"/>
        <end position="1017"/>
    </location>
</feature>
<accession>A0A507FIP2</accession>
<dbReference type="PROSITE" id="PS50893">
    <property type="entry name" value="ABC_TRANSPORTER_2"/>
    <property type="match status" value="2"/>
</dbReference>
<dbReference type="SUPFAM" id="SSF90123">
    <property type="entry name" value="ABC transporter transmembrane region"/>
    <property type="match status" value="2"/>
</dbReference>
<dbReference type="PANTHER" id="PTHR24223">
    <property type="entry name" value="ATP-BINDING CASSETTE SUB-FAMILY C"/>
    <property type="match status" value="1"/>
</dbReference>
<dbReference type="GO" id="GO:0016020">
    <property type="term" value="C:membrane"/>
    <property type="evidence" value="ECO:0007669"/>
    <property type="project" value="UniProtKB-SubCell"/>
</dbReference>
<dbReference type="FunFam" id="3.40.50.300:FF:000163">
    <property type="entry name" value="Multidrug resistance-associated protein member 4"/>
    <property type="match status" value="1"/>
</dbReference>
<dbReference type="SUPFAM" id="SSF52540">
    <property type="entry name" value="P-loop containing nucleoside triphosphate hydrolases"/>
    <property type="match status" value="2"/>
</dbReference>
<dbReference type="Pfam" id="PF00005">
    <property type="entry name" value="ABC_tran"/>
    <property type="match status" value="2"/>
</dbReference>
<dbReference type="FunFam" id="3.40.50.300:FF:000973">
    <property type="entry name" value="Multidrug resistance-associated protein 4"/>
    <property type="match status" value="1"/>
</dbReference>
<evidence type="ECO:0000256" key="10">
    <source>
        <dbReference type="SAM" id="MobiDB-lite"/>
    </source>
</evidence>
<evidence type="ECO:0000256" key="3">
    <source>
        <dbReference type="ARBA" id="ARBA00022448"/>
    </source>
</evidence>
<dbReference type="CDD" id="cd18580">
    <property type="entry name" value="ABC_6TM_ABCC_D2"/>
    <property type="match status" value="1"/>
</dbReference>
<evidence type="ECO:0000313" key="15">
    <source>
        <dbReference type="Proteomes" id="UP000320333"/>
    </source>
</evidence>